<dbReference type="PRINTS" id="PR00123">
    <property type="entry name" value="ATPASEA"/>
</dbReference>
<dbReference type="Proteomes" id="UP000433652">
    <property type="component" value="Unassembled WGS sequence"/>
</dbReference>
<feature type="transmembrane region" description="Helical" evidence="11">
    <location>
        <begin position="20"/>
        <end position="41"/>
    </location>
</feature>
<evidence type="ECO:0000256" key="1">
    <source>
        <dbReference type="ARBA" id="ARBA00004141"/>
    </source>
</evidence>
<dbReference type="HAMAP" id="MF_01393">
    <property type="entry name" value="ATP_synth_a_bact"/>
    <property type="match status" value="1"/>
</dbReference>
<keyword evidence="10 11" id="KW-0066">ATP synthesis</keyword>
<dbReference type="GO" id="GO:0005886">
    <property type="term" value="C:plasma membrane"/>
    <property type="evidence" value="ECO:0007669"/>
    <property type="project" value="UniProtKB-SubCell"/>
</dbReference>
<dbReference type="AlphaFoldDB" id="A0A6I4STD5"/>
<keyword evidence="5 11" id="KW-0812">Transmembrane</keyword>
<dbReference type="OrthoDB" id="9809130at2"/>
<evidence type="ECO:0000313" key="13">
    <source>
        <dbReference type="EMBL" id="MXO59155.1"/>
    </source>
</evidence>
<keyword evidence="8 11" id="KW-0406">Ion transport</keyword>
<feature type="transmembrane region" description="Helical" evidence="11">
    <location>
        <begin position="178"/>
        <end position="199"/>
    </location>
</feature>
<dbReference type="NCBIfam" id="TIGR01131">
    <property type="entry name" value="ATP_synt_6_or_A"/>
    <property type="match status" value="1"/>
</dbReference>
<comment type="function">
    <text evidence="11 12">Key component of the proton channel; it plays a direct role in the translocation of protons across the membrane.</text>
</comment>
<dbReference type="GO" id="GO:0045259">
    <property type="term" value="C:proton-transporting ATP synthase complex"/>
    <property type="evidence" value="ECO:0007669"/>
    <property type="project" value="UniProtKB-KW"/>
</dbReference>
<reference evidence="13 14" key="1">
    <citation type="submission" date="2019-12" db="EMBL/GenBank/DDBJ databases">
        <title>Genomic-based taxomic classification of the family Erythrobacteraceae.</title>
        <authorList>
            <person name="Xu L."/>
        </authorList>
    </citation>
    <scope>NUCLEOTIDE SEQUENCE [LARGE SCALE GENOMIC DNA]</scope>
    <source>
        <strain evidence="13 14">MCCC 1K01500</strain>
    </source>
</reference>
<evidence type="ECO:0000256" key="12">
    <source>
        <dbReference type="RuleBase" id="RU000483"/>
    </source>
</evidence>
<name>A0A6I4STD5_9SPHN</name>
<gene>
    <name evidence="11" type="primary">atpB</name>
    <name evidence="13" type="ORF">GRI89_06335</name>
</gene>
<evidence type="ECO:0000256" key="5">
    <source>
        <dbReference type="ARBA" id="ARBA00022692"/>
    </source>
</evidence>
<feature type="transmembrane region" description="Helical" evidence="11">
    <location>
        <begin position="211"/>
        <end position="243"/>
    </location>
</feature>
<evidence type="ECO:0000256" key="2">
    <source>
        <dbReference type="ARBA" id="ARBA00006810"/>
    </source>
</evidence>
<feature type="transmembrane region" description="Helical" evidence="11">
    <location>
        <begin position="78"/>
        <end position="103"/>
    </location>
</feature>
<dbReference type="InterPro" id="IPR035908">
    <property type="entry name" value="F0_ATP_A_sf"/>
</dbReference>
<keyword evidence="3 11" id="KW-0813">Transport</keyword>
<evidence type="ECO:0000313" key="14">
    <source>
        <dbReference type="Proteomes" id="UP000433652"/>
    </source>
</evidence>
<dbReference type="InterPro" id="IPR045083">
    <property type="entry name" value="ATP_synth_F0_asu_bact/mt"/>
</dbReference>
<dbReference type="RefSeq" id="WP_159793817.1">
    <property type="nucleotide sequence ID" value="NZ_WTYM01000033.1"/>
</dbReference>
<dbReference type="Gene3D" id="1.20.120.220">
    <property type="entry name" value="ATP synthase, F0 complex, subunit A"/>
    <property type="match status" value="1"/>
</dbReference>
<keyword evidence="14" id="KW-1185">Reference proteome</keyword>
<accession>A0A6I4STD5</accession>
<evidence type="ECO:0000256" key="4">
    <source>
        <dbReference type="ARBA" id="ARBA00022547"/>
    </source>
</evidence>
<evidence type="ECO:0000256" key="8">
    <source>
        <dbReference type="ARBA" id="ARBA00023065"/>
    </source>
</evidence>
<feature type="transmembrane region" description="Helical" evidence="11">
    <location>
        <begin position="142"/>
        <end position="166"/>
    </location>
</feature>
<keyword evidence="9 11" id="KW-0472">Membrane</keyword>
<keyword evidence="6 11" id="KW-0375">Hydrogen ion transport</keyword>
<keyword evidence="11" id="KW-1003">Cell membrane</keyword>
<dbReference type="SUPFAM" id="SSF81336">
    <property type="entry name" value="F1F0 ATP synthase subunit A"/>
    <property type="match status" value="1"/>
</dbReference>
<evidence type="ECO:0000256" key="7">
    <source>
        <dbReference type="ARBA" id="ARBA00022989"/>
    </source>
</evidence>
<evidence type="ECO:0000256" key="10">
    <source>
        <dbReference type="ARBA" id="ARBA00023310"/>
    </source>
</evidence>
<feature type="transmembrane region" description="Helical" evidence="11">
    <location>
        <begin position="115"/>
        <end position="135"/>
    </location>
</feature>
<dbReference type="CDD" id="cd00310">
    <property type="entry name" value="ATP-synt_Fo_a_6"/>
    <property type="match status" value="1"/>
</dbReference>
<comment type="similarity">
    <text evidence="2 11 12">Belongs to the ATPase A chain family.</text>
</comment>
<keyword evidence="4 11" id="KW-0138">CF(0)</keyword>
<protein>
    <recommendedName>
        <fullName evidence="11 12">ATP synthase subunit a</fullName>
    </recommendedName>
    <alternativeName>
        <fullName evidence="11">ATP synthase F0 sector subunit a</fullName>
    </alternativeName>
    <alternativeName>
        <fullName evidence="11">F-ATPase subunit 6</fullName>
    </alternativeName>
</protein>
<comment type="subcellular location">
    <subcellularLocation>
        <location evidence="11 12">Cell membrane</location>
        <topology evidence="11 12">Multi-pass membrane protein</topology>
    </subcellularLocation>
    <subcellularLocation>
        <location evidence="1">Membrane</location>
        <topology evidence="1">Multi-pass membrane protein</topology>
    </subcellularLocation>
</comment>
<evidence type="ECO:0000256" key="11">
    <source>
        <dbReference type="HAMAP-Rule" id="MF_01393"/>
    </source>
</evidence>
<dbReference type="NCBIfam" id="NF004482">
    <property type="entry name" value="PRK05815.2-4"/>
    <property type="match status" value="1"/>
</dbReference>
<dbReference type="Pfam" id="PF00119">
    <property type="entry name" value="ATP-synt_A"/>
    <property type="match status" value="1"/>
</dbReference>
<proteinExistence type="inferred from homology"/>
<dbReference type="PANTHER" id="PTHR11410">
    <property type="entry name" value="ATP SYNTHASE SUBUNIT A"/>
    <property type="match status" value="1"/>
</dbReference>
<dbReference type="EMBL" id="WTYM01000033">
    <property type="protein sequence ID" value="MXO59155.1"/>
    <property type="molecule type" value="Genomic_DNA"/>
</dbReference>
<dbReference type="GO" id="GO:0046933">
    <property type="term" value="F:proton-transporting ATP synthase activity, rotational mechanism"/>
    <property type="evidence" value="ECO:0007669"/>
    <property type="project" value="UniProtKB-UniRule"/>
</dbReference>
<sequence>MHQFQITSLGGGELQASPFMFTNSALWMLIVLAVIVAFMWGGTKRQLVPGRWQTAVEMLTGFLENVTRQSIGPEGRKYLPWVFTAFVFILAANWIGAMPFGIVPGAHPFTVTSQFTVTGTMSIISFAIVLGVGFWKHGLHFFSLFVPKGTPFILTLLIAPIEFVSFMVRPFSLGLRPFIAMFAGHILLEVFGNFVVQGLNAGGPMGYGISLLAFLFVAFVSALELLVGAIQAFVFALLTALYINDAVNLH</sequence>
<evidence type="ECO:0000256" key="9">
    <source>
        <dbReference type="ARBA" id="ARBA00023136"/>
    </source>
</evidence>
<dbReference type="PANTHER" id="PTHR11410:SF0">
    <property type="entry name" value="ATP SYNTHASE SUBUNIT A"/>
    <property type="match status" value="1"/>
</dbReference>
<evidence type="ECO:0000256" key="3">
    <source>
        <dbReference type="ARBA" id="ARBA00022448"/>
    </source>
</evidence>
<organism evidence="13 14">
    <name type="scientific">Croceibacterium salegens</name>
    <dbReference type="NCBI Taxonomy" id="1737568"/>
    <lineage>
        <taxon>Bacteria</taxon>
        <taxon>Pseudomonadati</taxon>
        <taxon>Pseudomonadota</taxon>
        <taxon>Alphaproteobacteria</taxon>
        <taxon>Sphingomonadales</taxon>
        <taxon>Erythrobacteraceae</taxon>
        <taxon>Croceibacterium</taxon>
    </lineage>
</organism>
<dbReference type="InterPro" id="IPR000568">
    <property type="entry name" value="ATP_synth_F0_asu"/>
</dbReference>
<evidence type="ECO:0000256" key="6">
    <source>
        <dbReference type="ARBA" id="ARBA00022781"/>
    </source>
</evidence>
<keyword evidence="7 11" id="KW-1133">Transmembrane helix</keyword>
<comment type="caution">
    <text evidence="13">The sequence shown here is derived from an EMBL/GenBank/DDBJ whole genome shotgun (WGS) entry which is preliminary data.</text>
</comment>